<comment type="subcellular location">
    <subcellularLocation>
        <location evidence="1">Membrane</location>
        <topology evidence="1">Multi-pass membrane protein</topology>
    </subcellularLocation>
</comment>
<organism evidence="6 7">
    <name type="scientific">Nezara viridula</name>
    <name type="common">Southern green stink bug</name>
    <name type="synonym">Cimex viridulus</name>
    <dbReference type="NCBI Taxonomy" id="85310"/>
    <lineage>
        <taxon>Eukaryota</taxon>
        <taxon>Metazoa</taxon>
        <taxon>Ecdysozoa</taxon>
        <taxon>Arthropoda</taxon>
        <taxon>Hexapoda</taxon>
        <taxon>Insecta</taxon>
        <taxon>Pterygota</taxon>
        <taxon>Neoptera</taxon>
        <taxon>Paraneoptera</taxon>
        <taxon>Hemiptera</taxon>
        <taxon>Heteroptera</taxon>
        <taxon>Panheteroptera</taxon>
        <taxon>Pentatomomorpha</taxon>
        <taxon>Pentatomoidea</taxon>
        <taxon>Pentatomidae</taxon>
        <taxon>Pentatominae</taxon>
        <taxon>Nezara</taxon>
    </lineage>
</organism>
<keyword evidence="7" id="KW-1185">Reference proteome</keyword>
<accession>A0A9P0H6G5</accession>
<dbReference type="AlphaFoldDB" id="A0A9P0H6G5"/>
<evidence type="ECO:0000256" key="1">
    <source>
        <dbReference type="ARBA" id="ARBA00004141"/>
    </source>
</evidence>
<keyword evidence="2 5" id="KW-0812">Transmembrane</keyword>
<sequence length="436" mass="48480">MTAMMLAGVSYNFIAQKSCSPEGVPVDINGFICPNQTILDQVNDMSMTTTSIRCAVSAVASSIFGFMRDVTGKSRPLLIIGVLAELITVSTYFLSAFYWSSSPWIPLLVHTFVSGGFGEVIVQLGANCLLIQESAPEELPLRLQVYTTANLFLMLVAGNLATMILTIFGYRWLFTVSIALQAIAFLLVIILVKEKVNVTKNMRDSLASLKNVFKWRKNVIVLWLMLFAAPMNIAILISEGTNNASFFQIKFQFSMYQTSAYNSYGFSVAIVGSLLVPLILRKVFHCKDLTLGIISSLVDCLGPIAFAFVDTPLSLYLFTLLNFMRLVTLPLPNTVISRIVTREEIGTYLGFAAIVTLWVPFSISKIFRVVFSYTESKWIGAYFLVSSGLFLLLALVYSVSYCIYDELETIEDLTESKEKLDQNLENGKCSPDKTRI</sequence>
<keyword evidence="4 5" id="KW-0472">Membrane</keyword>
<proteinExistence type="predicted"/>
<feature type="transmembrane region" description="Helical" evidence="5">
    <location>
        <begin position="261"/>
        <end position="280"/>
    </location>
</feature>
<evidence type="ECO:0000256" key="4">
    <source>
        <dbReference type="ARBA" id="ARBA00023136"/>
    </source>
</evidence>
<dbReference type="GO" id="GO:0022857">
    <property type="term" value="F:transmembrane transporter activity"/>
    <property type="evidence" value="ECO:0007669"/>
    <property type="project" value="InterPro"/>
</dbReference>
<dbReference type="OrthoDB" id="6615122at2759"/>
<dbReference type="PANTHER" id="PTHR23507:SF1">
    <property type="entry name" value="FI18259P1-RELATED"/>
    <property type="match status" value="1"/>
</dbReference>
<feature type="transmembrane region" description="Helical" evidence="5">
    <location>
        <begin position="219"/>
        <end position="237"/>
    </location>
</feature>
<keyword evidence="3 5" id="KW-1133">Transmembrane helix</keyword>
<dbReference type="EMBL" id="OV725079">
    <property type="protein sequence ID" value="CAH1396299.1"/>
    <property type="molecule type" value="Genomic_DNA"/>
</dbReference>
<name>A0A9P0H6G5_NEZVI</name>
<gene>
    <name evidence="6" type="ORF">NEZAVI_LOCUS6394</name>
</gene>
<dbReference type="Gene3D" id="1.20.1250.20">
    <property type="entry name" value="MFS general substrate transporter like domains"/>
    <property type="match status" value="1"/>
</dbReference>
<feature type="transmembrane region" description="Helical" evidence="5">
    <location>
        <begin position="289"/>
        <end position="309"/>
    </location>
</feature>
<evidence type="ECO:0000256" key="3">
    <source>
        <dbReference type="ARBA" id="ARBA00022989"/>
    </source>
</evidence>
<dbReference type="InterPro" id="IPR036259">
    <property type="entry name" value="MFS_trans_sf"/>
</dbReference>
<protein>
    <submittedName>
        <fullName evidence="6">Uncharacterized protein</fullName>
    </submittedName>
</protein>
<dbReference type="GO" id="GO:0016020">
    <property type="term" value="C:membrane"/>
    <property type="evidence" value="ECO:0007669"/>
    <property type="project" value="UniProtKB-SubCell"/>
</dbReference>
<dbReference type="SUPFAM" id="SSF103473">
    <property type="entry name" value="MFS general substrate transporter"/>
    <property type="match status" value="1"/>
</dbReference>
<feature type="transmembrane region" description="Helical" evidence="5">
    <location>
        <begin position="77"/>
        <end position="99"/>
    </location>
</feature>
<evidence type="ECO:0000313" key="7">
    <source>
        <dbReference type="Proteomes" id="UP001152798"/>
    </source>
</evidence>
<reference evidence="6" key="1">
    <citation type="submission" date="2022-01" db="EMBL/GenBank/DDBJ databases">
        <authorList>
            <person name="King R."/>
        </authorList>
    </citation>
    <scope>NUCLEOTIDE SEQUENCE</scope>
</reference>
<dbReference type="Proteomes" id="UP001152798">
    <property type="component" value="Chromosome 3"/>
</dbReference>
<evidence type="ECO:0000256" key="5">
    <source>
        <dbReference type="SAM" id="Phobius"/>
    </source>
</evidence>
<dbReference type="InterPro" id="IPR011701">
    <property type="entry name" value="MFS"/>
</dbReference>
<feature type="transmembrane region" description="Helical" evidence="5">
    <location>
        <begin position="348"/>
        <end position="367"/>
    </location>
</feature>
<evidence type="ECO:0000256" key="2">
    <source>
        <dbReference type="ARBA" id="ARBA00022692"/>
    </source>
</evidence>
<dbReference type="Pfam" id="PF07690">
    <property type="entry name" value="MFS_1"/>
    <property type="match status" value="1"/>
</dbReference>
<dbReference type="PANTHER" id="PTHR23507">
    <property type="entry name" value="ZGC:174356"/>
    <property type="match status" value="1"/>
</dbReference>
<feature type="transmembrane region" description="Helical" evidence="5">
    <location>
        <begin position="172"/>
        <end position="192"/>
    </location>
</feature>
<feature type="transmembrane region" description="Helical" evidence="5">
    <location>
        <begin position="315"/>
        <end position="336"/>
    </location>
</feature>
<feature type="transmembrane region" description="Helical" evidence="5">
    <location>
        <begin position="379"/>
        <end position="404"/>
    </location>
</feature>
<feature type="transmembrane region" description="Helical" evidence="5">
    <location>
        <begin position="143"/>
        <end position="166"/>
    </location>
</feature>
<evidence type="ECO:0000313" key="6">
    <source>
        <dbReference type="EMBL" id="CAH1396299.1"/>
    </source>
</evidence>
<feature type="transmembrane region" description="Helical" evidence="5">
    <location>
        <begin position="105"/>
        <end position="131"/>
    </location>
</feature>